<keyword evidence="8" id="KW-0812">Transmembrane</keyword>
<dbReference type="InterPro" id="IPR037519">
    <property type="entry name" value="LITAF_fam"/>
</dbReference>
<feature type="non-terminal residue" evidence="10">
    <location>
        <position position="144"/>
    </location>
</feature>
<dbReference type="GO" id="GO:0005765">
    <property type="term" value="C:lysosomal membrane"/>
    <property type="evidence" value="ECO:0007669"/>
    <property type="project" value="UniProtKB-SubCell"/>
</dbReference>
<keyword evidence="6" id="KW-0862">Zinc</keyword>
<evidence type="ECO:0000313" key="10">
    <source>
        <dbReference type="EMBL" id="CAJ0578168.1"/>
    </source>
</evidence>
<dbReference type="AlphaFoldDB" id="A0AA36D1M6"/>
<proteinExistence type="inferred from homology"/>
<evidence type="ECO:0000256" key="8">
    <source>
        <dbReference type="SAM" id="Phobius"/>
    </source>
</evidence>
<sequence length="144" mass="15705">MEKAVEANAAPPPYEPTPTQINGTAAYPTQPSGVYAPSGVTDIPPPSPAQGPNRQPIFLTARTCVYGPVPVEMDCPHCQVHIVTHMERVPGILPWIILAVCVVLGFLLLIPFFLCCVPFWIDAFLDVIHSCPACKRQLGRFSRI</sequence>
<dbReference type="GO" id="GO:0031902">
    <property type="term" value="C:late endosome membrane"/>
    <property type="evidence" value="ECO:0007669"/>
    <property type="project" value="UniProtKB-SubCell"/>
</dbReference>
<dbReference type="PANTHER" id="PTHR23292">
    <property type="entry name" value="LIPOPOLYSACCHARIDE-INDUCED TUMOR NECROSIS FACTOR-ALPHA FACTOR"/>
    <property type="match status" value="1"/>
</dbReference>
<dbReference type="Pfam" id="PF10601">
    <property type="entry name" value="zf-LITAF-like"/>
    <property type="match status" value="1"/>
</dbReference>
<evidence type="ECO:0000256" key="4">
    <source>
        <dbReference type="ARBA" id="ARBA00005975"/>
    </source>
</evidence>
<dbReference type="PROSITE" id="PS51837">
    <property type="entry name" value="LITAF"/>
    <property type="match status" value="1"/>
</dbReference>
<evidence type="ECO:0000259" key="9">
    <source>
        <dbReference type="PROSITE" id="PS51837"/>
    </source>
</evidence>
<organism evidence="10 11">
    <name type="scientific">Mesorhabditis spiculigera</name>
    <dbReference type="NCBI Taxonomy" id="96644"/>
    <lineage>
        <taxon>Eukaryota</taxon>
        <taxon>Metazoa</taxon>
        <taxon>Ecdysozoa</taxon>
        <taxon>Nematoda</taxon>
        <taxon>Chromadorea</taxon>
        <taxon>Rhabditida</taxon>
        <taxon>Rhabditina</taxon>
        <taxon>Rhabditomorpha</taxon>
        <taxon>Rhabditoidea</taxon>
        <taxon>Rhabditidae</taxon>
        <taxon>Mesorhabditinae</taxon>
        <taxon>Mesorhabditis</taxon>
    </lineage>
</organism>
<evidence type="ECO:0000256" key="2">
    <source>
        <dbReference type="ARBA" id="ARBA00004481"/>
    </source>
</evidence>
<feature type="domain" description="LITAF" evidence="9">
    <location>
        <begin position="54"/>
        <end position="143"/>
    </location>
</feature>
<dbReference type="Proteomes" id="UP001177023">
    <property type="component" value="Unassembled WGS sequence"/>
</dbReference>
<accession>A0AA36D1M6</accession>
<evidence type="ECO:0000256" key="5">
    <source>
        <dbReference type="ARBA" id="ARBA00022723"/>
    </source>
</evidence>
<keyword evidence="5" id="KW-0479">Metal-binding</keyword>
<dbReference type="EMBL" id="CATQJA010002653">
    <property type="protein sequence ID" value="CAJ0578168.1"/>
    <property type="molecule type" value="Genomic_DNA"/>
</dbReference>
<dbReference type="GO" id="GO:0008270">
    <property type="term" value="F:zinc ion binding"/>
    <property type="evidence" value="ECO:0007669"/>
    <property type="project" value="TreeGrafter"/>
</dbReference>
<evidence type="ECO:0000256" key="3">
    <source>
        <dbReference type="ARBA" id="ARBA00004630"/>
    </source>
</evidence>
<dbReference type="PANTHER" id="PTHR23292:SF6">
    <property type="entry name" value="FI16602P1-RELATED"/>
    <property type="match status" value="1"/>
</dbReference>
<name>A0AA36D1M6_9BILA</name>
<comment type="caution">
    <text evidence="10">The sequence shown here is derived from an EMBL/GenBank/DDBJ whole genome shotgun (WGS) entry which is preliminary data.</text>
</comment>
<dbReference type="InterPro" id="IPR006629">
    <property type="entry name" value="LITAF"/>
</dbReference>
<protein>
    <recommendedName>
        <fullName evidence="9">LITAF domain-containing protein</fullName>
    </recommendedName>
</protein>
<keyword evidence="8" id="KW-1133">Transmembrane helix</keyword>
<keyword evidence="7 8" id="KW-0472">Membrane</keyword>
<evidence type="ECO:0000313" key="11">
    <source>
        <dbReference type="Proteomes" id="UP001177023"/>
    </source>
</evidence>
<evidence type="ECO:0000256" key="7">
    <source>
        <dbReference type="ARBA" id="ARBA00023136"/>
    </source>
</evidence>
<dbReference type="SMART" id="SM00714">
    <property type="entry name" value="LITAF"/>
    <property type="match status" value="1"/>
</dbReference>
<comment type="similarity">
    <text evidence="4">Belongs to the CDIP1/LITAF family.</text>
</comment>
<gene>
    <name evidence="10" type="ORF">MSPICULIGERA_LOCUS16429</name>
</gene>
<comment type="subcellular location">
    <subcellularLocation>
        <location evidence="2">Endosome membrane</location>
        <topology evidence="2">Peripheral membrane protein</topology>
    </subcellularLocation>
    <subcellularLocation>
        <location evidence="1">Late endosome membrane</location>
    </subcellularLocation>
    <subcellularLocation>
        <location evidence="3">Lysosome membrane</location>
        <topology evidence="3">Peripheral membrane protein</topology>
        <orientation evidence="3">Cytoplasmic side</orientation>
    </subcellularLocation>
</comment>
<evidence type="ECO:0000256" key="1">
    <source>
        <dbReference type="ARBA" id="ARBA00004414"/>
    </source>
</evidence>
<keyword evidence="11" id="KW-1185">Reference proteome</keyword>
<evidence type="ECO:0000256" key="6">
    <source>
        <dbReference type="ARBA" id="ARBA00022833"/>
    </source>
</evidence>
<reference evidence="10" key="1">
    <citation type="submission" date="2023-06" db="EMBL/GenBank/DDBJ databases">
        <authorList>
            <person name="Delattre M."/>
        </authorList>
    </citation>
    <scope>NUCLEOTIDE SEQUENCE</scope>
    <source>
        <strain evidence="10">AF72</strain>
    </source>
</reference>
<feature type="transmembrane region" description="Helical" evidence="8">
    <location>
        <begin position="95"/>
        <end position="121"/>
    </location>
</feature>